<keyword evidence="6" id="KW-1185">Reference proteome</keyword>
<accession>A0A1M7J5D2</accession>
<evidence type="ECO:0000313" key="5">
    <source>
        <dbReference type="EMBL" id="SHM48279.1"/>
    </source>
</evidence>
<dbReference type="InterPro" id="IPR020449">
    <property type="entry name" value="Tscrpt_reg_AraC-type_HTH"/>
</dbReference>
<dbReference type="SMART" id="SM00342">
    <property type="entry name" value="HTH_ARAC"/>
    <property type="match status" value="1"/>
</dbReference>
<dbReference type="InterPro" id="IPR018062">
    <property type="entry name" value="HTH_AraC-typ_CS"/>
</dbReference>
<evidence type="ECO:0000256" key="3">
    <source>
        <dbReference type="ARBA" id="ARBA00023163"/>
    </source>
</evidence>
<dbReference type="PROSITE" id="PS00041">
    <property type="entry name" value="HTH_ARAC_FAMILY_1"/>
    <property type="match status" value="1"/>
</dbReference>
<dbReference type="InterPro" id="IPR018060">
    <property type="entry name" value="HTH_AraC"/>
</dbReference>
<dbReference type="PRINTS" id="PR00032">
    <property type="entry name" value="HTHARAC"/>
</dbReference>
<dbReference type="PANTHER" id="PTHR43280:SF2">
    <property type="entry name" value="HTH-TYPE TRANSCRIPTIONAL REGULATOR EXSA"/>
    <property type="match status" value="1"/>
</dbReference>
<dbReference type="Pfam" id="PF22200">
    <property type="entry name" value="ExsA_N"/>
    <property type="match status" value="1"/>
</dbReference>
<dbReference type="AlphaFoldDB" id="A0A1M7J5D2"/>
<keyword evidence="3" id="KW-0804">Transcription</keyword>
<dbReference type="Pfam" id="PF12833">
    <property type="entry name" value="HTH_18"/>
    <property type="match status" value="1"/>
</dbReference>
<proteinExistence type="predicted"/>
<dbReference type="STRING" id="1419482.SAMN05444266_108231"/>
<dbReference type="PANTHER" id="PTHR43280">
    <property type="entry name" value="ARAC-FAMILY TRANSCRIPTIONAL REGULATOR"/>
    <property type="match status" value="1"/>
</dbReference>
<organism evidence="5 6">
    <name type="scientific">Chitinophaga jiangningensis</name>
    <dbReference type="NCBI Taxonomy" id="1419482"/>
    <lineage>
        <taxon>Bacteria</taxon>
        <taxon>Pseudomonadati</taxon>
        <taxon>Bacteroidota</taxon>
        <taxon>Chitinophagia</taxon>
        <taxon>Chitinophagales</taxon>
        <taxon>Chitinophagaceae</taxon>
        <taxon>Chitinophaga</taxon>
    </lineage>
</organism>
<feature type="domain" description="HTH araC/xylS-type" evidence="4">
    <location>
        <begin position="189"/>
        <end position="287"/>
    </location>
</feature>
<dbReference type="InterPro" id="IPR054015">
    <property type="entry name" value="ExsA-like_N"/>
</dbReference>
<keyword evidence="1" id="KW-0805">Transcription regulation</keyword>
<dbReference type="OrthoDB" id="4480133at2"/>
<dbReference type="GO" id="GO:0003700">
    <property type="term" value="F:DNA-binding transcription factor activity"/>
    <property type="evidence" value="ECO:0007669"/>
    <property type="project" value="InterPro"/>
</dbReference>
<dbReference type="Gene3D" id="1.10.10.60">
    <property type="entry name" value="Homeodomain-like"/>
    <property type="match status" value="1"/>
</dbReference>
<dbReference type="Proteomes" id="UP000184420">
    <property type="component" value="Unassembled WGS sequence"/>
</dbReference>
<evidence type="ECO:0000313" key="6">
    <source>
        <dbReference type="Proteomes" id="UP000184420"/>
    </source>
</evidence>
<evidence type="ECO:0000256" key="2">
    <source>
        <dbReference type="ARBA" id="ARBA00023125"/>
    </source>
</evidence>
<dbReference type="GO" id="GO:0043565">
    <property type="term" value="F:sequence-specific DNA binding"/>
    <property type="evidence" value="ECO:0007669"/>
    <property type="project" value="InterPro"/>
</dbReference>
<dbReference type="SUPFAM" id="SSF46689">
    <property type="entry name" value="Homeodomain-like"/>
    <property type="match status" value="1"/>
</dbReference>
<dbReference type="PROSITE" id="PS01124">
    <property type="entry name" value="HTH_ARAC_FAMILY_2"/>
    <property type="match status" value="1"/>
</dbReference>
<gene>
    <name evidence="5" type="ORF">SAMN05444266_108231</name>
</gene>
<dbReference type="EMBL" id="FRBL01000008">
    <property type="protein sequence ID" value="SHM48279.1"/>
    <property type="molecule type" value="Genomic_DNA"/>
</dbReference>
<keyword evidence="2 5" id="KW-0238">DNA-binding</keyword>
<dbReference type="RefSeq" id="WP_073085158.1">
    <property type="nucleotide sequence ID" value="NZ_FRBL01000008.1"/>
</dbReference>
<evidence type="ECO:0000259" key="4">
    <source>
        <dbReference type="PROSITE" id="PS01124"/>
    </source>
</evidence>
<dbReference type="InterPro" id="IPR009057">
    <property type="entry name" value="Homeodomain-like_sf"/>
</dbReference>
<protein>
    <submittedName>
        <fullName evidence="5">AraC-type DNA-binding protein</fullName>
    </submittedName>
</protein>
<name>A0A1M7J5D2_9BACT</name>
<reference evidence="5 6" key="1">
    <citation type="submission" date="2016-11" db="EMBL/GenBank/DDBJ databases">
        <authorList>
            <person name="Jaros S."/>
            <person name="Januszkiewicz K."/>
            <person name="Wedrychowicz H."/>
        </authorList>
    </citation>
    <scope>NUCLEOTIDE SEQUENCE [LARGE SCALE GENOMIC DNA]</scope>
    <source>
        <strain evidence="5 6">DSM 27406</strain>
    </source>
</reference>
<evidence type="ECO:0000256" key="1">
    <source>
        <dbReference type="ARBA" id="ARBA00023015"/>
    </source>
</evidence>
<sequence>MKSVSVPSELVAAPFNHRSLQLNGFSAIESCTHADCTTGSMFLEEHMLLYVAKGQNIVTYGKQTYPVRQHEMLLVKKASLIQYNKTGVPGSGYVYESILFFLKDEFIQEFIRMADITSDHADTDSQVIVKPVGERLQRFFESVMPYFNEPQQVDTGLLKIKMLELLYNIAATDKPLLQQFLQLKKPVKADLVEVMEANFANQLSLEQLAYLSGRSLAGFKRDCMAIYNMPPAEWIRMRRLQKAREALENTGMPVLDVCYMVGFENPSHFSRIFKAHFGVSPTAIRQEAQA</sequence>